<evidence type="ECO:0000256" key="1">
    <source>
        <dbReference type="SAM" id="MobiDB-lite"/>
    </source>
</evidence>
<feature type="region of interest" description="Disordered" evidence="1">
    <location>
        <begin position="1"/>
        <end position="22"/>
    </location>
</feature>
<sequence>MTAARRLDTTRALLDTPAAPVPGQLTLDPHLAHEEWPDGTFGGTRPPAAPWTPEQQAAHRAQLETALRTPAA</sequence>
<proteinExistence type="predicted"/>
<accession>A0ABZ1LH36</accession>
<gene>
    <name evidence="2" type="ORF">OG814_33195</name>
</gene>
<protein>
    <submittedName>
        <fullName evidence="2">Uncharacterized protein</fullName>
    </submittedName>
</protein>
<evidence type="ECO:0000313" key="2">
    <source>
        <dbReference type="EMBL" id="WTR73798.1"/>
    </source>
</evidence>
<dbReference type="Proteomes" id="UP001622594">
    <property type="component" value="Chromosome"/>
</dbReference>
<feature type="region of interest" description="Disordered" evidence="1">
    <location>
        <begin position="36"/>
        <end position="72"/>
    </location>
</feature>
<keyword evidence="3" id="KW-1185">Reference proteome</keyword>
<reference evidence="2 3" key="1">
    <citation type="submission" date="2022-10" db="EMBL/GenBank/DDBJ databases">
        <title>The complete genomes of actinobacterial strains from the NBC collection.</title>
        <authorList>
            <person name="Joergensen T.S."/>
            <person name="Alvarez Arevalo M."/>
            <person name="Sterndorff E.B."/>
            <person name="Faurdal D."/>
            <person name="Vuksanovic O."/>
            <person name="Mourched A.-S."/>
            <person name="Charusanti P."/>
            <person name="Shaw S."/>
            <person name="Blin K."/>
            <person name="Weber T."/>
        </authorList>
    </citation>
    <scope>NUCLEOTIDE SEQUENCE [LARGE SCALE GENOMIC DNA]</scope>
    <source>
        <strain evidence="2 3">NBC_00123</strain>
    </source>
</reference>
<name>A0ABZ1LH36_9ACTN</name>
<dbReference type="EMBL" id="CP108188">
    <property type="protein sequence ID" value="WTR73798.1"/>
    <property type="molecule type" value="Genomic_DNA"/>
</dbReference>
<evidence type="ECO:0000313" key="3">
    <source>
        <dbReference type="Proteomes" id="UP001622594"/>
    </source>
</evidence>
<organism evidence="2 3">
    <name type="scientific">Streptomyces zaomyceticus</name>
    <dbReference type="NCBI Taxonomy" id="68286"/>
    <lineage>
        <taxon>Bacteria</taxon>
        <taxon>Bacillati</taxon>
        <taxon>Actinomycetota</taxon>
        <taxon>Actinomycetes</taxon>
        <taxon>Kitasatosporales</taxon>
        <taxon>Streptomycetaceae</taxon>
        <taxon>Streptomyces</taxon>
    </lineage>
</organism>
<dbReference type="RefSeq" id="WP_406336599.1">
    <property type="nucleotide sequence ID" value="NZ_CP108188.1"/>
</dbReference>